<evidence type="ECO:0000313" key="2">
    <source>
        <dbReference type="Proteomes" id="UP000001213"/>
    </source>
</evidence>
<keyword evidence="2" id="KW-1185">Reference proteome</keyword>
<reference evidence="1 2" key="2">
    <citation type="journal article" date="2011" name="Stand. Genomic Sci.">
        <title>Complete genome sequence of Tsukamurella paurometabola type strain (no. 33).</title>
        <authorList>
            <person name="Munk A.C."/>
            <person name="Lapidus A."/>
            <person name="Lucas S."/>
            <person name="Nolan M."/>
            <person name="Tice H."/>
            <person name="Cheng J.F."/>
            <person name="Del Rio T.G."/>
            <person name="Goodwin L."/>
            <person name="Pitluck S."/>
            <person name="Liolios K."/>
            <person name="Huntemann M."/>
            <person name="Ivanova N."/>
            <person name="Mavromatis K."/>
            <person name="Mikhailova N."/>
            <person name="Pati A."/>
            <person name="Chen A."/>
            <person name="Palaniappan K."/>
            <person name="Tapia R."/>
            <person name="Han C."/>
            <person name="Land M."/>
            <person name="Hauser L."/>
            <person name="Chang Y.J."/>
            <person name="Jeffries C.D."/>
            <person name="Brettin T."/>
            <person name="Yasawong M."/>
            <person name="Brambilla E.M."/>
            <person name="Rohde M."/>
            <person name="Sikorski J."/>
            <person name="Goker M."/>
            <person name="Detter J.C."/>
            <person name="Woyke T."/>
            <person name="Bristow J."/>
            <person name="Eisen J.A."/>
            <person name="Markowitz V."/>
            <person name="Hugenholtz P."/>
            <person name="Kyrpides N.C."/>
            <person name="Klenk H.P."/>
        </authorList>
    </citation>
    <scope>NUCLEOTIDE SEQUENCE [LARGE SCALE GENOMIC DNA]</scope>
    <source>
        <strain evidence="2">ATCC 8368 / DSM 20162 / CCUG 35730 / CIP 100753 / JCM 10117 / KCTC 9821 / NBRC 16120 / NCIMB 702349 / NCTC 13040</strain>
    </source>
</reference>
<proteinExistence type="predicted"/>
<dbReference type="EMBL" id="CP001966">
    <property type="protein sequence ID" value="ADG76920.1"/>
    <property type="molecule type" value="Genomic_DNA"/>
</dbReference>
<name>D5UQT7_TSUPD</name>
<dbReference type="KEGG" id="tpr:Tpau_0271"/>
<gene>
    <name evidence="1" type="ordered locus">Tpau_0271</name>
</gene>
<protein>
    <submittedName>
        <fullName evidence="1">Uncharacterized protein</fullName>
    </submittedName>
</protein>
<accession>D5UQT7</accession>
<dbReference type="AlphaFoldDB" id="D5UQT7"/>
<sequence length="42" mass="4734">MSEQDNGPQKRQSPTTWTVISLLVQAARLVVDLVRLIRDSVI</sequence>
<reference evidence="2" key="1">
    <citation type="submission" date="2010-03" db="EMBL/GenBank/DDBJ databases">
        <title>The complete chromosome of Tsukamurella paurometabola DSM 20162.</title>
        <authorList>
            <consortium name="US DOE Joint Genome Institute (JGI-PGF)"/>
            <person name="Lucas S."/>
            <person name="Copeland A."/>
            <person name="Lapidus A."/>
            <person name="Glavina del Rio T."/>
            <person name="Dalin E."/>
            <person name="Tice H."/>
            <person name="Bruce D."/>
            <person name="Goodwin L."/>
            <person name="Pitluck S."/>
            <person name="Kyrpides N."/>
            <person name="Mavromatis K."/>
            <person name="Ivanova N."/>
            <person name="Mikhailova N."/>
            <person name="Munk A.C."/>
            <person name="Brettin T."/>
            <person name="Detter J.C."/>
            <person name="Tapia R."/>
            <person name="Han C."/>
            <person name="Larimer F."/>
            <person name="Land M."/>
            <person name="Hauser L."/>
            <person name="Markowitz V."/>
            <person name="Cheng J.-F."/>
            <person name="Hugenholtz P."/>
            <person name="Woyke T."/>
            <person name="Wu D."/>
            <person name="Jando M."/>
            <person name="Brambilla E."/>
            <person name="Klenk H.-P."/>
            <person name="Eisen J.A."/>
        </authorList>
    </citation>
    <scope>NUCLEOTIDE SEQUENCE [LARGE SCALE GENOMIC DNA]</scope>
    <source>
        <strain evidence="2">ATCC 8368 / DSM 20162 / CCUG 35730 / CIP 100753 / JCM 10117 / KCTC 9821 / NBRC 16120 / NCIMB 702349 / NCTC 13040</strain>
    </source>
</reference>
<organism evidence="1 2">
    <name type="scientific">Tsukamurella paurometabola (strain ATCC 8368 / DSM 20162 / CCUG 35730 / CIP 100753 / JCM 10117 / KCTC 9821 / NBRC 16120 / NCIMB 702349 / NCTC 13040)</name>
    <name type="common">Corynebacterium paurometabolum</name>
    <dbReference type="NCBI Taxonomy" id="521096"/>
    <lineage>
        <taxon>Bacteria</taxon>
        <taxon>Bacillati</taxon>
        <taxon>Actinomycetota</taxon>
        <taxon>Actinomycetes</taxon>
        <taxon>Mycobacteriales</taxon>
        <taxon>Tsukamurellaceae</taxon>
        <taxon>Tsukamurella</taxon>
    </lineage>
</organism>
<dbReference type="Proteomes" id="UP000001213">
    <property type="component" value="Chromosome"/>
</dbReference>
<dbReference type="STRING" id="521096.Tpau_0271"/>
<dbReference type="HOGENOM" id="CLU_3259395_0_0_11"/>
<evidence type="ECO:0000313" key="1">
    <source>
        <dbReference type="EMBL" id="ADG76920.1"/>
    </source>
</evidence>